<evidence type="ECO:0000256" key="7">
    <source>
        <dbReference type="ARBA" id="ARBA00022705"/>
    </source>
</evidence>
<dbReference type="Pfam" id="PF14579">
    <property type="entry name" value="HHH_6"/>
    <property type="match status" value="1"/>
</dbReference>
<evidence type="ECO:0000256" key="6">
    <source>
        <dbReference type="ARBA" id="ARBA00022695"/>
    </source>
</evidence>
<dbReference type="EC" id="2.7.7.7" evidence="3"/>
<dbReference type="InterPro" id="IPR040982">
    <property type="entry name" value="DNA_pol3_finger"/>
</dbReference>
<comment type="similarity">
    <text evidence="2">Belongs to the DNA polymerase type-C family. DnaE subfamily.</text>
</comment>
<dbReference type="Pfam" id="PF17657">
    <property type="entry name" value="DNA_pol3_finger"/>
    <property type="match status" value="1"/>
</dbReference>
<keyword evidence="6" id="KW-0548">Nucleotidyltransferase</keyword>
<gene>
    <name evidence="12" type="ORF">B9N49_05630</name>
</gene>
<dbReference type="NCBIfam" id="NF005298">
    <property type="entry name" value="PRK06826.1"/>
    <property type="match status" value="1"/>
</dbReference>
<dbReference type="EMBL" id="NDYC01000026">
    <property type="protein sequence ID" value="OXZ27056.1"/>
    <property type="molecule type" value="Genomic_DNA"/>
</dbReference>
<accession>A0A233V3T9</accession>
<evidence type="ECO:0000256" key="2">
    <source>
        <dbReference type="ARBA" id="ARBA00009496"/>
    </source>
</evidence>
<keyword evidence="7" id="KW-0235">DNA replication</keyword>
<dbReference type="AlphaFoldDB" id="A0A233V3T9"/>
<evidence type="ECO:0000256" key="1">
    <source>
        <dbReference type="ARBA" id="ARBA00004496"/>
    </source>
</evidence>
<dbReference type="InterPro" id="IPR016195">
    <property type="entry name" value="Pol/histidinol_Pase-like"/>
</dbReference>
<dbReference type="InterPro" id="IPR041931">
    <property type="entry name" value="DNA_pol3_alpha_thumb_dom"/>
</dbReference>
<dbReference type="GO" id="GO:0005737">
    <property type="term" value="C:cytoplasm"/>
    <property type="evidence" value="ECO:0007669"/>
    <property type="project" value="UniProtKB-SubCell"/>
</dbReference>
<dbReference type="SUPFAM" id="SSF89550">
    <property type="entry name" value="PHP domain-like"/>
    <property type="match status" value="1"/>
</dbReference>
<comment type="catalytic activity">
    <reaction evidence="10">
        <text>DNA(n) + a 2'-deoxyribonucleoside 5'-triphosphate = DNA(n+1) + diphosphate</text>
        <dbReference type="Rhea" id="RHEA:22508"/>
        <dbReference type="Rhea" id="RHEA-COMP:17339"/>
        <dbReference type="Rhea" id="RHEA-COMP:17340"/>
        <dbReference type="ChEBI" id="CHEBI:33019"/>
        <dbReference type="ChEBI" id="CHEBI:61560"/>
        <dbReference type="ChEBI" id="CHEBI:173112"/>
        <dbReference type="EC" id="2.7.7.7"/>
    </reaction>
</comment>
<evidence type="ECO:0000256" key="10">
    <source>
        <dbReference type="ARBA" id="ARBA00049244"/>
    </source>
</evidence>
<evidence type="ECO:0000256" key="9">
    <source>
        <dbReference type="ARBA" id="ARBA00025611"/>
    </source>
</evidence>
<evidence type="ECO:0000256" key="8">
    <source>
        <dbReference type="ARBA" id="ARBA00022932"/>
    </source>
</evidence>
<keyword evidence="8" id="KW-0239">DNA-directed DNA polymerase</keyword>
<feature type="domain" description="Polymerase/histidinol phosphatase N-terminal" evidence="11">
    <location>
        <begin position="6"/>
        <end position="73"/>
    </location>
</feature>
<dbReference type="Gene3D" id="1.10.150.870">
    <property type="match status" value="1"/>
</dbReference>
<dbReference type="Pfam" id="PF01336">
    <property type="entry name" value="tRNA_anti-codon"/>
    <property type="match status" value="1"/>
</dbReference>
<dbReference type="Pfam" id="PF07733">
    <property type="entry name" value="DNA_pol3_alpha"/>
    <property type="match status" value="1"/>
</dbReference>
<reference evidence="13" key="1">
    <citation type="submission" date="2017-04" db="EMBL/GenBank/DDBJ databases">
        <title>Finegoldia magna isolated from orthopedic joint implant-associated infections.</title>
        <authorList>
            <person name="Bjorklund S."/>
            <person name="Bruggemann H."/>
            <person name="Jensen A."/>
            <person name="Hellmark B."/>
            <person name="Soderquist B."/>
        </authorList>
    </citation>
    <scope>NUCLEOTIDE SEQUENCE [LARGE SCALE GENOMIC DNA]</scope>
    <source>
        <strain evidence="13">CCUG 54800</strain>
    </source>
</reference>
<dbReference type="InterPro" id="IPR003141">
    <property type="entry name" value="Pol/His_phosphatase_N"/>
</dbReference>
<dbReference type="PANTHER" id="PTHR32294:SF0">
    <property type="entry name" value="DNA POLYMERASE III SUBUNIT ALPHA"/>
    <property type="match status" value="1"/>
</dbReference>
<evidence type="ECO:0000256" key="4">
    <source>
        <dbReference type="ARBA" id="ARBA00019114"/>
    </source>
</evidence>
<evidence type="ECO:0000313" key="13">
    <source>
        <dbReference type="Proteomes" id="UP000215413"/>
    </source>
</evidence>
<dbReference type="InterPro" id="IPR011708">
    <property type="entry name" value="DNA_pol3_alpha_NTPase_dom"/>
</dbReference>
<dbReference type="InterPro" id="IPR004013">
    <property type="entry name" value="PHP_dom"/>
</dbReference>
<dbReference type="InterPro" id="IPR004805">
    <property type="entry name" value="DnaE2/DnaE/PolC"/>
</dbReference>
<comment type="subcellular location">
    <subcellularLocation>
        <location evidence="1">Cytoplasm</location>
    </subcellularLocation>
</comment>
<dbReference type="Gene3D" id="3.20.20.140">
    <property type="entry name" value="Metal-dependent hydrolases"/>
    <property type="match status" value="1"/>
</dbReference>
<name>A0A233V3T9_FINMA</name>
<dbReference type="NCBIfam" id="NF004226">
    <property type="entry name" value="PRK05673.1"/>
    <property type="match status" value="1"/>
</dbReference>
<evidence type="ECO:0000259" key="11">
    <source>
        <dbReference type="SMART" id="SM00481"/>
    </source>
</evidence>
<dbReference type="RefSeq" id="WP_094205887.1">
    <property type="nucleotide sequence ID" value="NZ_NDYC01000026.1"/>
</dbReference>
<dbReference type="GO" id="GO:0003887">
    <property type="term" value="F:DNA-directed DNA polymerase activity"/>
    <property type="evidence" value="ECO:0007669"/>
    <property type="project" value="UniProtKB-KW"/>
</dbReference>
<dbReference type="NCBIfam" id="TIGR00594">
    <property type="entry name" value="polc"/>
    <property type="match status" value="1"/>
</dbReference>
<comment type="function">
    <text evidence="9">DNA polymerase III is a complex, multichain enzyme responsible for most of the replicative synthesis in bacteria. This DNA polymerase also exhibits 3' to 5' exonuclease activity. The alpha chain is the DNA polymerase.</text>
</comment>
<keyword evidence="5" id="KW-0808">Transferase</keyword>
<comment type="caution">
    <text evidence="12">The sequence shown here is derived from an EMBL/GenBank/DDBJ whole genome shotgun (WGS) entry which is preliminary data.</text>
</comment>
<dbReference type="PANTHER" id="PTHR32294">
    <property type="entry name" value="DNA POLYMERASE III SUBUNIT ALPHA"/>
    <property type="match status" value="1"/>
</dbReference>
<proteinExistence type="inferred from homology"/>
<dbReference type="Pfam" id="PF02811">
    <property type="entry name" value="PHP"/>
    <property type="match status" value="1"/>
</dbReference>
<dbReference type="Gene3D" id="1.10.10.1600">
    <property type="entry name" value="Bacterial DNA polymerase III alpha subunit, thumb domain"/>
    <property type="match status" value="1"/>
</dbReference>
<dbReference type="CDD" id="cd12113">
    <property type="entry name" value="PHP_PolIIIA_DnaE3"/>
    <property type="match status" value="1"/>
</dbReference>
<protein>
    <recommendedName>
        <fullName evidence="4">DNA polymerase III subunit alpha</fullName>
        <ecNumber evidence="3">2.7.7.7</ecNumber>
    </recommendedName>
</protein>
<dbReference type="InterPro" id="IPR029460">
    <property type="entry name" value="DNAPol_HHH"/>
</dbReference>
<evidence type="ECO:0000256" key="3">
    <source>
        <dbReference type="ARBA" id="ARBA00012417"/>
    </source>
</evidence>
<dbReference type="GO" id="GO:0006260">
    <property type="term" value="P:DNA replication"/>
    <property type="evidence" value="ECO:0007669"/>
    <property type="project" value="UniProtKB-KW"/>
</dbReference>
<dbReference type="Proteomes" id="UP000215413">
    <property type="component" value="Unassembled WGS sequence"/>
</dbReference>
<dbReference type="CDD" id="cd04485">
    <property type="entry name" value="DnaE_OBF"/>
    <property type="match status" value="1"/>
</dbReference>
<dbReference type="GO" id="GO:0008408">
    <property type="term" value="F:3'-5' exonuclease activity"/>
    <property type="evidence" value="ECO:0007669"/>
    <property type="project" value="InterPro"/>
</dbReference>
<organism evidence="12 13">
    <name type="scientific">Finegoldia magna</name>
    <name type="common">Peptostreptococcus magnus</name>
    <dbReference type="NCBI Taxonomy" id="1260"/>
    <lineage>
        <taxon>Bacteria</taxon>
        <taxon>Bacillati</taxon>
        <taxon>Bacillota</taxon>
        <taxon>Tissierellia</taxon>
        <taxon>Tissierellales</taxon>
        <taxon>Peptoniphilaceae</taxon>
        <taxon>Finegoldia</taxon>
    </lineage>
</organism>
<sequence length="1161" mass="133718">MIDTFTHLHVHTEYSLLDGFSPIEKLLDKVEELQMKSIAITDHGSMFGTVKFYKECKKRNIKPIIGCEIYTTNKDHKIKNPENKFYNHLVLLTKNQTGYSNLMKIVSLGYVEGFYYKPRVDKDTLRKYSEGIIALSACLKGEVQESLIRYGYDKAKDVAKELKDIYGEDFYLELQNHSSREDMVVMENIPKIANELDIGLVCTNDVHYIEKEDYKIHNILICLQTGKTIEEENKMSYIPGEFFLRSEEQMRDLFKDYPEAIENTKKIAEMCNVELEFGNLHLPYFAIPDGFTNSSYLKKLVFDGLEKRFANDDKLEEAKERCEYELSVIEKMGYVDYFLIVWDFIRFAKSQDIPVGPGRGSAAGSIISYCLEITDINPLDYNLIFERFLNPERVSMPDIDIDFCYERREEVIDYVVNKYGEDKVAQIVTFGTMAARNAIRDVGRVLAMDFKTVDDTAKKVPNLLNINIDKSLEISPEFRKAYEENRDVKKLVDVARRVEGMPRHTSTHAAGVVISKLPIMEYVPLAINKDAVITQFNMTELEELGLLKMDFLGLRTLTVISDCMKYIKKNKDIDVSFEDMDENDPKVLSMFTVAQTLGIFQFESQGMRNFLKELKPTKFDDLIAANALFRPGPMNEIPTYIHNKHNEEDVEYLSPLLEDILKPTYGTIVYQEQVMQIVQKIAGFSLGEADNLRRAMSKKKMKVMEDGRKEFIFGKEDEDGNILIEGAIRRGVEEDVANKIYDLMIDFAKYAFNKSHSAAYSLVAMRTAWLKYYYPVEFLAALISSVMGNTSQLSLYIEEARRLDIKIEAPDINYSLDKFDVKDNSIIYGLKAIKNVGTNLIDQTIISRNENGKFKSFRDFVERIYAKDKSAINKRSIESLIKAGAFTSLGETRATLMLQYQSIIDSVQSGLKNNVPGQSNLFDMFESNAGDERDDFTRREEFDKSELLRMEKEVLGIYLSDHPLRAYSNIIGKYSNFSTGDLEDDAYNEKNFDGKRVKVVGIVESINKKFTKNQKIMEFVKFEDLYGTMELIVFPQKYEQYSDILNEDEILIVTGRLNIIEGEDPKILVDNVQSIKSISNFEKQDETEPKLFLRITKNMPSYILDKVKLILLNSKGNTQSNIFFEEKKQNYLLGNEFRISCEDDTIDELISLLGRENVVLK</sequence>
<dbReference type="SMART" id="SM00481">
    <property type="entry name" value="POLIIIAc"/>
    <property type="match status" value="1"/>
</dbReference>
<evidence type="ECO:0000313" key="12">
    <source>
        <dbReference type="EMBL" id="OXZ27056.1"/>
    </source>
</evidence>
<evidence type="ECO:0000256" key="5">
    <source>
        <dbReference type="ARBA" id="ARBA00022679"/>
    </source>
</evidence>
<dbReference type="GO" id="GO:0003676">
    <property type="term" value="F:nucleic acid binding"/>
    <property type="evidence" value="ECO:0007669"/>
    <property type="project" value="InterPro"/>
</dbReference>
<dbReference type="InterPro" id="IPR004365">
    <property type="entry name" value="NA-bd_OB_tRNA"/>
</dbReference>